<dbReference type="RefSeq" id="WP_238896355.1">
    <property type="nucleotide sequence ID" value="NZ_JAKOGG010000006.1"/>
</dbReference>
<reference evidence="4" key="1">
    <citation type="submission" date="2023-07" db="EMBL/GenBank/DDBJ databases">
        <title>Shewanella mangrovi sp. nov., an acetaldehyde- degrading bacterium isolated from mangrove sediment.</title>
        <authorList>
            <person name="Liu Y."/>
        </authorList>
    </citation>
    <scope>NUCLEOTIDE SEQUENCE [LARGE SCALE GENOMIC DNA]</scope>
    <source>
        <strain evidence="4">C32</strain>
    </source>
</reference>
<keyword evidence="4" id="KW-1185">Reference proteome</keyword>
<evidence type="ECO:0000313" key="4">
    <source>
        <dbReference type="Proteomes" id="UP001201549"/>
    </source>
</evidence>
<organism evidence="3 4">
    <name type="scientific">Shewanella electrica</name>
    <dbReference type="NCBI Taxonomy" id="515560"/>
    <lineage>
        <taxon>Bacteria</taxon>
        <taxon>Pseudomonadati</taxon>
        <taxon>Pseudomonadota</taxon>
        <taxon>Gammaproteobacteria</taxon>
        <taxon>Alteromonadales</taxon>
        <taxon>Shewanellaceae</taxon>
        <taxon>Shewanella</taxon>
    </lineage>
</organism>
<evidence type="ECO:0000259" key="2">
    <source>
        <dbReference type="Pfam" id="PF12146"/>
    </source>
</evidence>
<gene>
    <name evidence="3" type="ORF">L9G74_10895</name>
</gene>
<accession>A0ABT2FMV5</accession>
<dbReference type="InterPro" id="IPR029058">
    <property type="entry name" value="AB_hydrolase_fold"/>
</dbReference>
<evidence type="ECO:0000313" key="3">
    <source>
        <dbReference type="EMBL" id="MCS4556950.1"/>
    </source>
</evidence>
<keyword evidence="1" id="KW-0732">Signal</keyword>
<name>A0ABT2FMV5_9GAMM</name>
<dbReference type="Proteomes" id="UP001201549">
    <property type="component" value="Unassembled WGS sequence"/>
</dbReference>
<dbReference type="PANTHER" id="PTHR43265">
    <property type="entry name" value="ESTERASE ESTD"/>
    <property type="match status" value="1"/>
</dbReference>
<protein>
    <submittedName>
        <fullName evidence="3">Lysophospholipase</fullName>
    </submittedName>
</protein>
<dbReference type="Pfam" id="PF12146">
    <property type="entry name" value="Hydrolase_4"/>
    <property type="match status" value="1"/>
</dbReference>
<feature type="chain" id="PRO_5046861158" evidence="1">
    <location>
        <begin position="19"/>
        <end position="309"/>
    </location>
</feature>
<dbReference type="Gene3D" id="3.40.50.1820">
    <property type="entry name" value="alpha/beta hydrolase"/>
    <property type="match status" value="1"/>
</dbReference>
<dbReference type="SUPFAM" id="SSF53474">
    <property type="entry name" value="alpha/beta-Hydrolases"/>
    <property type="match status" value="1"/>
</dbReference>
<dbReference type="PANTHER" id="PTHR43265:SF1">
    <property type="entry name" value="ESTERASE ESTD"/>
    <property type="match status" value="1"/>
</dbReference>
<evidence type="ECO:0000256" key="1">
    <source>
        <dbReference type="SAM" id="SignalP"/>
    </source>
</evidence>
<feature type="domain" description="Serine aminopeptidase S33" evidence="2">
    <location>
        <begin position="72"/>
        <end position="166"/>
    </location>
</feature>
<dbReference type="EMBL" id="JAKOGG010000006">
    <property type="protein sequence ID" value="MCS4556950.1"/>
    <property type="molecule type" value="Genomic_DNA"/>
</dbReference>
<dbReference type="InterPro" id="IPR053145">
    <property type="entry name" value="AB_hydrolase_Est10"/>
</dbReference>
<sequence>MKTLIATALLIASSSALASPSETEVTLATTTGALTGSLIKADNDQGTVALIIAGSGPTDRNGNNALMQNNSLQLLAEGLATQGISSLRYDKRGVAASLDAGPSETDLRFSTYVDDAVLWLDYLRREQHFKKLVIIGHSEGSLVGILTAQQTPVSKLVSIAGVGVSAAKIIRVQLEAQPEVVKEQASPILAKLEQGQTVAEVPTMLNALFRPSVQPYLISWFQYDPAKEIAKLQLPLLVLQGSHDIQVDTLQATLLADANPQAQKVVIDGMNHILKLAPQDRQANIQTYNNPELPLADKVVSSISEFIKK</sequence>
<dbReference type="InterPro" id="IPR022742">
    <property type="entry name" value="Hydrolase_4"/>
</dbReference>
<proteinExistence type="predicted"/>
<comment type="caution">
    <text evidence="3">The sequence shown here is derived from an EMBL/GenBank/DDBJ whole genome shotgun (WGS) entry which is preliminary data.</text>
</comment>
<feature type="signal peptide" evidence="1">
    <location>
        <begin position="1"/>
        <end position="18"/>
    </location>
</feature>